<dbReference type="Pfam" id="PF01345">
    <property type="entry name" value="DUF11"/>
    <property type="match status" value="1"/>
</dbReference>
<comment type="caution">
    <text evidence="3">The sequence shown here is derived from an EMBL/GenBank/DDBJ whole genome shotgun (WGS) entry which is preliminary data.</text>
</comment>
<name>A0A542CTY8_AMYCI</name>
<keyword evidence="4" id="KW-1185">Reference proteome</keyword>
<keyword evidence="1" id="KW-0732">Signal</keyword>
<proteinExistence type="predicted"/>
<evidence type="ECO:0000313" key="3">
    <source>
        <dbReference type="EMBL" id="TQI94286.1"/>
    </source>
</evidence>
<feature type="domain" description="DUF11" evidence="2">
    <location>
        <begin position="179"/>
        <end position="279"/>
    </location>
</feature>
<evidence type="ECO:0000259" key="2">
    <source>
        <dbReference type="Pfam" id="PF01345"/>
    </source>
</evidence>
<dbReference type="InterPro" id="IPR001434">
    <property type="entry name" value="OmcB-like_DUF11"/>
</dbReference>
<dbReference type="PROSITE" id="PS51318">
    <property type="entry name" value="TAT"/>
    <property type="match status" value="1"/>
</dbReference>
<dbReference type="EMBL" id="VFML01000002">
    <property type="protein sequence ID" value="TQI94286.1"/>
    <property type="molecule type" value="Genomic_DNA"/>
</dbReference>
<dbReference type="Proteomes" id="UP000320876">
    <property type="component" value="Unassembled WGS sequence"/>
</dbReference>
<evidence type="ECO:0000313" key="4">
    <source>
        <dbReference type="Proteomes" id="UP000320876"/>
    </source>
</evidence>
<reference evidence="3 4" key="1">
    <citation type="submission" date="2019-06" db="EMBL/GenBank/DDBJ databases">
        <title>Sequencing the genomes of 1000 actinobacteria strains.</title>
        <authorList>
            <person name="Klenk H.-P."/>
        </authorList>
    </citation>
    <scope>NUCLEOTIDE SEQUENCE [LARGE SCALE GENOMIC DNA]</scope>
    <source>
        <strain evidence="3 4">DSM 45679</strain>
    </source>
</reference>
<dbReference type="AlphaFoldDB" id="A0A542CTY8"/>
<dbReference type="InterPro" id="IPR006311">
    <property type="entry name" value="TAT_signal"/>
</dbReference>
<organism evidence="3 4">
    <name type="scientific">Amycolatopsis cihanbeyliensis</name>
    <dbReference type="NCBI Taxonomy" id="1128664"/>
    <lineage>
        <taxon>Bacteria</taxon>
        <taxon>Bacillati</taxon>
        <taxon>Actinomycetota</taxon>
        <taxon>Actinomycetes</taxon>
        <taxon>Pseudonocardiales</taxon>
        <taxon>Pseudonocardiaceae</taxon>
        <taxon>Amycolatopsis</taxon>
    </lineage>
</organism>
<dbReference type="RefSeq" id="WP_142003534.1">
    <property type="nucleotide sequence ID" value="NZ_VFML01000002.1"/>
</dbReference>
<evidence type="ECO:0000256" key="1">
    <source>
        <dbReference type="SAM" id="SignalP"/>
    </source>
</evidence>
<gene>
    <name evidence="3" type="ORF">FB471_6448</name>
</gene>
<feature type="signal peptide" evidence="1">
    <location>
        <begin position="1"/>
        <end position="31"/>
    </location>
</feature>
<sequence>MARLSPTRRVAVLACAVGLAAGAAAATPAYAETPEVQLTLSAGTVEAGDTVTVTETVTNVHDFSVLQPTARLFSEPTVLTGYTELVDCTGAVSCSTVDGENGPIGYQAVLPEALSARESATVTFTLRTAQDSPDLQETIQGRLSGQNYGSELVDGPVLRVDGSADVGVRLDVRPRFGLFNGRLEFTVRLTGNGPAVARDVAVTTTLPQGLSATSGNAACVPSAGKVTCTAEEIAAGDSTALGFSVRLGLASIGLPYRFTAARTESSPQDPEAGNDTAAVECTVLTHLLVSCADAPTGSARS</sequence>
<protein>
    <submittedName>
        <fullName evidence="3">Putative repeat protein (TIGR01451 family)</fullName>
    </submittedName>
</protein>
<feature type="chain" id="PRO_5021813544" evidence="1">
    <location>
        <begin position="32"/>
        <end position="301"/>
    </location>
</feature>
<accession>A0A542CTY8</accession>
<dbReference type="OrthoDB" id="3666463at2"/>